<organism evidence="1 2">
    <name type="scientific">Ferrimicrobium acidiphilum</name>
    <dbReference type="NCBI Taxonomy" id="121039"/>
    <lineage>
        <taxon>Bacteria</taxon>
        <taxon>Bacillati</taxon>
        <taxon>Actinomycetota</taxon>
        <taxon>Acidimicrobiia</taxon>
        <taxon>Acidimicrobiales</taxon>
        <taxon>Acidimicrobiaceae</taxon>
        <taxon>Ferrimicrobium</taxon>
    </lineage>
</organism>
<dbReference type="EMBL" id="JBFSHR010000002">
    <property type="protein sequence ID" value="MEX6428425.1"/>
    <property type="molecule type" value="Genomic_DNA"/>
</dbReference>
<protein>
    <recommendedName>
        <fullName evidence="3">Multiubiquitin</fullName>
    </recommendedName>
</protein>
<reference evidence="1 2" key="1">
    <citation type="submission" date="2024-07" db="EMBL/GenBank/DDBJ databases">
        <title>Draft Genome Sequence of Ferrimicrobium acidiphilum Strain YE2023, Isolated from a Pulp of Bioleach Reactor.</title>
        <authorList>
            <person name="Elkina Y.A."/>
            <person name="Bulaeva A.G."/>
            <person name="Beletsky A.V."/>
            <person name="Mardanov A.V."/>
        </authorList>
    </citation>
    <scope>NUCLEOTIDE SEQUENCE [LARGE SCALE GENOMIC DNA]</scope>
    <source>
        <strain evidence="1 2">YE2023</strain>
    </source>
</reference>
<gene>
    <name evidence="1" type="ORF">AB6A68_01015</name>
</gene>
<comment type="caution">
    <text evidence="1">The sequence shown here is derived from an EMBL/GenBank/DDBJ whole genome shotgun (WGS) entry which is preliminary data.</text>
</comment>
<dbReference type="RefSeq" id="WP_298445961.1">
    <property type="nucleotide sequence ID" value="NZ_JBFSHR010000002.1"/>
</dbReference>
<evidence type="ECO:0000313" key="2">
    <source>
        <dbReference type="Proteomes" id="UP001560267"/>
    </source>
</evidence>
<evidence type="ECO:0008006" key="3">
    <source>
        <dbReference type="Google" id="ProtNLM"/>
    </source>
</evidence>
<accession>A0ABV3XZ55</accession>
<evidence type="ECO:0000313" key="1">
    <source>
        <dbReference type="EMBL" id="MEX6428425.1"/>
    </source>
</evidence>
<sequence>MERHNKTITYWVNGERESTKQEVLTVGTILSDAEFTPITDYTLRSENPKRDYDSNYDEEVELHDEQRFEVLYKGPTPTS</sequence>
<proteinExistence type="predicted"/>
<name>A0ABV3XZ55_9ACTN</name>
<keyword evidence="2" id="KW-1185">Reference proteome</keyword>
<dbReference type="Proteomes" id="UP001560267">
    <property type="component" value="Unassembled WGS sequence"/>
</dbReference>